<gene>
    <name evidence="2" type="ORF">GCM10009839_39670</name>
</gene>
<dbReference type="Pfam" id="PF12679">
    <property type="entry name" value="ABC2_membrane_2"/>
    <property type="match status" value="1"/>
</dbReference>
<name>A0ABP5FW68_9ACTN</name>
<feature type="transmembrane region" description="Helical" evidence="1">
    <location>
        <begin position="154"/>
        <end position="176"/>
    </location>
</feature>
<evidence type="ECO:0000313" key="3">
    <source>
        <dbReference type="Proteomes" id="UP001500751"/>
    </source>
</evidence>
<keyword evidence="1" id="KW-0472">Membrane</keyword>
<evidence type="ECO:0000313" key="2">
    <source>
        <dbReference type="EMBL" id="GAA2035110.1"/>
    </source>
</evidence>
<feature type="transmembrane region" description="Helical" evidence="1">
    <location>
        <begin position="56"/>
        <end position="79"/>
    </location>
</feature>
<reference evidence="3" key="1">
    <citation type="journal article" date="2019" name="Int. J. Syst. Evol. Microbiol.">
        <title>The Global Catalogue of Microorganisms (GCM) 10K type strain sequencing project: providing services to taxonomists for standard genome sequencing and annotation.</title>
        <authorList>
            <consortium name="The Broad Institute Genomics Platform"/>
            <consortium name="The Broad Institute Genome Sequencing Center for Infectious Disease"/>
            <person name="Wu L."/>
            <person name="Ma J."/>
        </authorList>
    </citation>
    <scope>NUCLEOTIDE SEQUENCE [LARGE SCALE GENOMIC DNA]</scope>
    <source>
        <strain evidence="3">JCM 16014</strain>
    </source>
</reference>
<keyword evidence="3" id="KW-1185">Reference proteome</keyword>
<organism evidence="2 3">
    <name type="scientific">Catenulispora yoronensis</name>
    <dbReference type="NCBI Taxonomy" id="450799"/>
    <lineage>
        <taxon>Bacteria</taxon>
        <taxon>Bacillati</taxon>
        <taxon>Actinomycetota</taxon>
        <taxon>Actinomycetes</taxon>
        <taxon>Catenulisporales</taxon>
        <taxon>Catenulisporaceae</taxon>
        <taxon>Catenulispora</taxon>
    </lineage>
</organism>
<sequence>MPSIELALTFRRRRNLLILAVLALLPVLVGIAVRVAGLGAGTGTGMLNQVARNGLFLVFASLALTVPLFLPVAVGAVAADQVAGDAADGTLRTVLAWPVGRTRLLAAKLLAAVAFAVAATFTVALSALAAGAALFPMRDVTLLSGATIPLGSAFARALLIALVVTCCMAGVAIIGLTISTLTDSPSTALAGTVALIVAAEIAGSIPQLATLQPWLFSEDWLSFADLLRTPMYWTTITHSLWVQAVYALICTSLAWARFTSRDLAL</sequence>
<feature type="transmembrane region" description="Helical" evidence="1">
    <location>
        <begin position="188"/>
        <end position="211"/>
    </location>
</feature>
<dbReference type="EMBL" id="BAAAQN010000022">
    <property type="protein sequence ID" value="GAA2035110.1"/>
    <property type="molecule type" value="Genomic_DNA"/>
</dbReference>
<feature type="transmembrane region" description="Helical" evidence="1">
    <location>
        <begin position="109"/>
        <end position="134"/>
    </location>
</feature>
<dbReference type="RefSeq" id="WP_344667119.1">
    <property type="nucleotide sequence ID" value="NZ_BAAAQN010000022.1"/>
</dbReference>
<evidence type="ECO:0000256" key="1">
    <source>
        <dbReference type="SAM" id="Phobius"/>
    </source>
</evidence>
<dbReference type="Proteomes" id="UP001500751">
    <property type="component" value="Unassembled WGS sequence"/>
</dbReference>
<feature type="transmembrane region" description="Helical" evidence="1">
    <location>
        <begin position="16"/>
        <end position="36"/>
    </location>
</feature>
<dbReference type="PANTHER" id="PTHR37305">
    <property type="entry name" value="INTEGRAL MEMBRANE PROTEIN-RELATED"/>
    <property type="match status" value="1"/>
</dbReference>
<feature type="transmembrane region" description="Helical" evidence="1">
    <location>
        <begin position="231"/>
        <end position="256"/>
    </location>
</feature>
<protein>
    <submittedName>
        <fullName evidence="2">ABC transporter permease</fullName>
    </submittedName>
</protein>
<accession>A0ABP5FW68</accession>
<comment type="caution">
    <text evidence="2">The sequence shown here is derived from an EMBL/GenBank/DDBJ whole genome shotgun (WGS) entry which is preliminary data.</text>
</comment>
<keyword evidence="1" id="KW-1133">Transmembrane helix</keyword>
<proteinExistence type="predicted"/>
<keyword evidence="1" id="KW-0812">Transmembrane</keyword>
<dbReference type="PANTHER" id="PTHR37305:SF1">
    <property type="entry name" value="MEMBRANE PROTEIN"/>
    <property type="match status" value="1"/>
</dbReference>